<comment type="PTM">
    <text evidence="11">Upon Fe-S cluster removal intramolecular disulfide bonds are formed.</text>
</comment>
<dbReference type="PROSITE" id="PS51674">
    <property type="entry name" value="4FE4S_WBL"/>
    <property type="match status" value="1"/>
</dbReference>
<dbReference type="EMBL" id="VFMN01000001">
    <property type="protein sequence ID" value="TQJ10724.1"/>
    <property type="molecule type" value="Genomic_DNA"/>
</dbReference>
<comment type="function">
    <text evidence="11">Acts as a transcriptional regulator. Probably redox-responsive. The apo- but not holo-form probably binds DNA.</text>
</comment>
<dbReference type="AlphaFoldDB" id="A0A542E601"/>
<evidence type="ECO:0000256" key="6">
    <source>
        <dbReference type="ARBA" id="ARBA00023014"/>
    </source>
</evidence>
<evidence type="ECO:0000313" key="14">
    <source>
        <dbReference type="Proteomes" id="UP000317893"/>
    </source>
</evidence>
<proteinExistence type="inferred from homology"/>
<evidence type="ECO:0000256" key="1">
    <source>
        <dbReference type="ARBA" id="ARBA00004496"/>
    </source>
</evidence>
<keyword evidence="10 11" id="KW-0804">Transcription</keyword>
<reference evidence="13 14" key="1">
    <citation type="submission" date="2019-06" db="EMBL/GenBank/DDBJ databases">
        <title>Sequencing the genomes of 1000 actinobacteria strains.</title>
        <authorList>
            <person name="Klenk H.-P."/>
        </authorList>
    </citation>
    <scope>NUCLEOTIDE SEQUENCE [LARGE SCALE GENOMIC DNA]</scope>
    <source>
        <strain evidence="13 14">DSM 18607</strain>
    </source>
</reference>
<dbReference type="InterPro" id="IPR003482">
    <property type="entry name" value="Whib"/>
</dbReference>
<evidence type="ECO:0000256" key="8">
    <source>
        <dbReference type="ARBA" id="ARBA00023125"/>
    </source>
</evidence>
<dbReference type="GO" id="GO:0003677">
    <property type="term" value="F:DNA binding"/>
    <property type="evidence" value="ECO:0007669"/>
    <property type="project" value="UniProtKB-UniRule"/>
</dbReference>
<dbReference type="GO" id="GO:0046872">
    <property type="term" value="F:metal ion binding"/>
    <property type="evidence" value="ECO:0007669"/>
    <property type="project" value="UniProtKB-KW"/>
</dbReference>
<evidence type="ECO:0000313" key="13">
    <source>
        <dbReference type="EMBL" id="TQJ10724.1"/>
    </source>
</evidence>
<keyword evidence="11" id="KW-0963">Cytoplasm</keyword>
<keyword evidence="14" id="KW-1185">Reference proteome</keyword>
<dbReference type="Pfam" id="PF02467">
    <property type="entry name" value="Whib"/>
    <property type="match status" value="1"/>
</dbReference>
<sequence length="102" mass="10580">MSVVGSLTAWRQAAQDDWRELAACAGPESAAVFEAADDDAAPGGRRAWGEPRDALQAARDICGGCPVVRDCLGHALRVPETHGVWGGTTPAEREAILLGIAG</sequence>
<dbReference type="HAMAP" id="MF_01479">
    <property type="entry name" value="WhiB"/>
    <property type="match status" value="1"/>
</dbReference>
<comment type="similarity">
    <text evidence="2 11">Belongs to the WhiB family.</text>
</comment>
<comment type="subcellular location">
    <subcellularLocation>
        <location evidence="1 11">Cytoplasm</location>
    </subcellularLocation>
</comment>
<comment type="cofactor">
    <cofactor evidence="11">
        <name>[4Fe-4S] cluster</name>
        <dbReference type="ChEBI" id="CHEBI:49883"/>
    </cofactor>
    <text evidence="11">Binds 1 [4Fe-4S] cluster per subunit. Following nitrosylation of the [4Fe-4S] cluster binds 1 [4Fe-8(NO)] cluster per subunit.</text>
</comment>
<keyword evidence="3 11" id="KW-0004">4Fe-4S</keyword>
<dbReference type="GO" id="GO:0047134">
    <property type="term" value="F:protein-disulfide reductase [NAD(P)H] activity"/>
    <property type="evidence" value="ECO:0007669"/>
    <property type="project" value="TreeGrafter"/>
</dbReference>
<evidence type="ECO:0000256" key="3">
    <source>
        <dbReference type="ARBA" id="ARBA00022485"/>
    </source>
</evidence>
<gene>
    <name evidence="11" type="primary">whiB</name>
    <name evidence="13" type="ORF">FB458_3860</name>
</gene>
<dbReference type="GO" id="GO:0051539">
    <property type="term" value="F:4 iron, 4 sulfur cluster binding"/>
    <property type="evidence" value="ECO:0007669"/>
    <property type="project" value="UniProtKB-UniRule"/>
</dbReference>
<comment type="PTM">
    <text evidence="11">The Fe-S cluster can be nitrosylated by nitric oxide (NO).</text>
</comment>
<evidence type="ECO:0000256" key="7">
    <source>
        <dbReference type="ARBA" id="ARBA00023015"/>
    </source>
</evidence>
<feature type="binding site" evidence="11">
    <location>
        <position position="71"/>
    </location>
    <ligand>
        <name>[4Fe-4S] cluster</name>
        <dbReference type="ChEBI" id="CHEBI:49883"/>
    </ligand>
</feature>
<keyword evidence="6 11" id="KW-0411">Iron-sulfur</keyword>
<feature type="domain" description="4Fe-4S Wbl-type" evidence="12">
    <location>
        <begin position="23"/>
        <end position="95"/>
    </location>
</feature>
<dbReference type="OrthoDB" id="4954884at2"/>
<feature type="binding site" evidence="11">
    <location>
        <position position="65"/>
    </location>
    <ligand>
        <name>[4Fe-4S] cluster</name>
        <dbReference type="ChEBI" id="CHEBI:49883"/>
    </ligand>
</feature>
<evidence type="ECO:0000256" key="2">
    <source>
        <dbReference type="ARBA" id="ARBA00006597"/>
    </source>
</evidence>
<comment type="caution">
    <text evidence="13">The sequence shown here is derived from an EMBL/GenBank/DDBJ whole genome shotgun (WGS) entry which is preliminary data.</text>
</comment>
<dbReference type="GO" id="GO:0005737">
    <property type="term" value="C:cytoplasm"/>
    <property type="evidence" value="ECO:0007669"/>
    <property type="project" value="UniProtKB-SubCell"/>
</dbReference>
<accession>A0A542E601</accession>
<organism evidence="13 14">
    <name type="scientific">Lapillicoccus jejuensis</name>
    <dbReference type="NCBI Taxonomy" id="402171"/>
    <lineage>
        <taxon>Bacteria</taxon>
        <taxon>Bacillati</taxon>
        <taxon>Actinomycetota</taxon>
        <taxon>Actinomycetes</taxon>
        <taxon>Micrococcales</taxon>
        <taxon>Intrasporangiaceae</taxon>
        <taxon>Lapillicoccus</taxon>
    </lineage>
</organism>
<keyword evidence="7 11" id="KW-0805">Transcription regulation</keyword>
<evidence type="ECO:0000256" key="11">
    <source>
        <dbReference type="HAMAP-Rule" id="MF_01479"/>
    </source>
</evidence>
<evidence type="ECO:0000259" key="12">
    <source>
        <dbReference type="PROSITE" id="PS51674"/>
    </source>
</evidence>
<dbReference type="RefSeq" id="WP_141849907.1">
    <property type="nucleotide sequence ID" value="NZ_BAAAPR010000023.1"/>
</dbReference>
<dbReference type="Proteomes" id="UP000317893">
    <property type="component" value="Unassembled WGS sequence"/>
</dbReference>
<keyword evidence="5 11" id="KW-0408">Iron</keyword>
<keyword evidence="4 11" id="KW-0479">Metal-binding</keyword>
<keyword evidence="9 11" id="KW-1015">Disulfide bond</keyword>
<evidence type="ECO:0000256" key="5">
    <source>
        <dbReference type="ARBA" id="ARBA00023004"/>
    </source>
</evidence>
<evidence type="ECO:0000256" key="4">
    <source>
        <dbReference type="ARBA" id="ARBA00022723"/>
    </source>
</evidence>
<feature type="binding site" evidence="11">
    <location>
        <position position="62"/>
    </location>
    <ligand>
        <name>[4Fe-4S] cluster</name>
        <dbReference type="ChEBI" id="CHEBI:49883"/>
    </ligand>
</feature>
<dbReference type="GO" id="GO:0045454">
    <property type="term" value="P:cell redox homeostasis"/>
    <property type="evidence" value="ECO:0007669"/>
    <property type="project" value="TreeGrafter"/>
</dbReference>
<evidence type="ECO:0000256" key="9">
    <source>
        <dbReference type="ARBA" id="ARBA00023157"/>
    </source>
</evidence>
<name>A0A542E601_9MICO</name>
<dbReference type="GO" id="GO:0035731">
    <property type="term" value="F:dinitrosyl-iron complex binding"/>
    <property type="evidence" value="ECO:0007669"/>
    <property type="project" value="UniProtKB-UniRule"/>
</dbReference>
<dbReference type="PANTHER" id="PTHR38839">
    <property type="entry name" value="TRANSCRIPTIONAL REGULATOR WHID-RELATED"/>
    <property type="match status" value="1"/>
</dbReference>
<dbReference type="GO" id="GO:0045892">
    <property type="term" value="P:negative regulation of DNA-templated transcription"/>
    <property type="evidence" value="ECO:0007669"/>
    <property type="project" value="TreeGrafter"/>
</dbReference>
<keyword evidence="8 11" id="KW-0238">DNA-binding</keyword>
<feature type="binding site" evidence="11">
    <location>
        <position position="24"/>
    </location>
    <ligand>
        <name>[4Fe-4S] cluster</name>
        <dbReference type="ChEBI" id="CHEBI:49883"/>
    </ligand>
</feature>
<evidence type="ECO:0000256" key="10">
    <source>
        <dbReference type="ARBA" id="ARBA00023163"/>
    </source>
</evidence>
<protein>
    <recommendedName>
        <fullName evidence="11">Transcriptional regulator WhiB</fullName>
    </recommendedName>
</protein>
<dbReference type="InterPro" id="IPR034768">
    <property type="entry name" value="4FE4S_WBL"/>
</dbReference>